<feature type="DNA-binding region" description="H-T-H motif" evidence="2">
    <location>
        <begin position="58"/>
        <end position="77"/>
    </location>
</feature>
<dbReference type="Gene3D" id="1.10.10.60">
    <property type="entry name" value="Homeodomain-like"/>
    <property type="match status" value="1"/>
</dbReference>
<dbReference type="InterPro" id="IPR036271">
    <property type="entry name" value="Tet_transcr_reg_TetR-rel_C_sf"/>
</dbReference>
<dbReference type="PANTHER" id="PTHR43479">
    <property type="entry name" value="ACREF/ENVCD OPERON REPRESSOR-RELATED"/>
    <property type="match status" value="1"/>
</dbReference>
<organism evidence="4 5">
    <name type="scientific">Aliisedimentitalea scapharcae</name>
    <dbReference type="NCBI Taxonomy" id="1524259"/>
    <lineage>
        <taxon>Bacteria</taxon>
        <taxon>Pseudomonadati</taxon>
        <taxon>Pseudomonadota</taxon>
        <taxon>Alphaproteobacteria</taxon>
        <taxon>Rhodobacterales</taxon>
        <taxon>Roseobacteraceae</taxon>
        <taxon>Aliisedimentitalea</taxon>
    </lineage>
</organism>
<evidence type="ECO:0000313" key="5">
    <source>
        <dbReference type="Proteomes" id="UP001623232"/>
    </source>
</evidence>
<evidence type="ECO:0000256" key="1">
    <source>
        <dbReference type="ARBA" id="ARBA00023125"/>
    </source>
</evidence>
<geneLocation type="plasmid" evidence="4 5">
    <name>unnamed4</name>
</geneLocation>
<evidence type="ECO:0000259" key="3">
    <source>
        <dbReference type="PROSITE" id="PS50977"/>
    </source>
</evidence>
<evidence type="ECO:0000256" key="2">
    <source>
        <dbReference type="PROSITE-ProRule" id="PRU00335"/>
    </source>
</evidence>
<dbReference type="PROSITE" id="PS50977">
    <property type="entry name" value="HTH_TETR_2"/>
    <property type="match status" value="1"/>
</dbReference>
<protein>
    <submittedName>
        <fullName evidence="4">TetR/AcrR family transcriptional regulator</fullName>
    </submittedName>
</protein>
<sequence>MPHESTSSPTSTTAALGFCFADDLSRSAMTLRKGERTRSAIQVAVCKQLETVSLADLTIANICDAAQISHGTFYIYFPNRNALVADVLFRFSAFVQARMRNASREDPDDRPARAATYAYFQLFEANLGLMRCLMRHLDNFPEAQAEFWNLNREWLETVATSTANKLRKTGLDIKHDELMRRAYALGGMTDQYLAGLLLDKDPNMQPFSRDRQALIDTLTLLWERGLQS</sequence>
<dbReference type="RefSeq" id="WP_406651262.1">
    <property type="nucleotide sequence ID" value="NZ_CP123585.1"/>
</dbReference>
<dbReference type="SUPFAM" id="SSF46689">
    <property type="entry name" value="Homeodomain-like"/>
    <property type="match status" value="1"/>
</dbReference>
<dbReference type="Proteomes" id="UP001623232">
    <property type="component" value="Plasmid unnamed4"/>
</dbReference>
<keyword evidence="1 2" id="KW-0238">DNA-binding</keyword>
<gene>
    <name evidence="4" type="ORF">QEZ52_20815</name>
</gene>
<name>A0ABZ2Y2C4_9RHOB</name>
<keyword evidence="5" id="KW-1185">Reference proteome</keyword>
<accession>A0ABZ2Y2C4</accession>
<dbReference type="Pfam" id="PF00440">
    <property type="entry name" value="TetR_N"/>
    <property type="match status" value="1"/>
</dbReference>
<dbReference type="Gene3D" id="1.10.357.10">
    <property type="entry name" value="Tetracycline Repressor, domain 2"/>
    <property type="match status" value="1"/>
</dbReference>
<proteinExistence type="predicted"/>
<dbReference type="InterPro" id="IPR050624">
    <property type="entry name" value="HTH-type_Tx_Regulator"/>
</dbReference>
<keyword evidence="4" id="KW-0614">Plasmid</keyword>
<dbReference type="SUPFAM" id="SSF48498">
    <property type="entry name" value="Tetracyclin repressor-like, C-terminal domain"/>
    <property type="match status" value="1"/>
</dbReference>
<reference evidence="4 5" key="1">
    <citation type="submission" date="2023-04" db="EMBL/GenBank/DDBJ databases">
        <title>Complete genome sequence of Alisedimentitalea scapharcae.</title>
        <authorList>
            <person name="Rong J.-C."/>
            <person name="Yi M.-L."/>
            <person name="Zhao Q."/>
        </authorList>
    </citation>
    <scope>NUCLEOTIDE SEQUENCE [LARGE SCALE GENOMIC DNA]</scope>
    <source>
        <strain evidence="4 5">KCTC 42119</strain>
        <plasmid evidence="4 5">unnamed4</plasmid>
    </source>
</reference>
<evidence type="ECO:0000313" key="4">
    <source>
        <dbReference type="EMBL" id="WZK91230.1"/>
    </source>
</evidence>
<dbReference type="InterPro" id="IPR001647">
    <property type="entry name" value="HTH_TetR"/>
</dbReference>
<dbReference type="InterPro" id="IPR009057">
    <property type="entry name" value="Homeodomain-like_sf"/>
</dbReference>
<dbReference type="EMBL" id="CP123585">
    <property type="protein sequence ID" value="WZK91230.1"/>
    <property type="molecule type" value="Genomic_DNA"/>
</dbReference>
<feature type="domain" description="HTH tetR-type" evidence="3">
    <location>
        <begin position="35"/>
        <end position="95"/>
    </location>
</feature>
<dbReference type="PANTHER" id="PTHR43479:SF11">
    <property type="entry name" value="ACREF_ENVCD OPERON REPRESSOR-RELATED"/>
    <property type="match status" value="1"/>
</dbReference>